<feature type="region of interest" description="Disordered" evidence="2">
    <location>
        <begin position="419"/>
        <end position="460"/>
    </location>
</feature>
<evidence type="ECO:0000256" key="2">
    <source>
        <dbReference type="SAM" id="MobiDB-lite"/>
    </source>
</evidence>
<feature type="domain" description="Dynamin N-terminal" evidence="3">
    <location>
        <begin position="80"/>
        <end position="327"/>
    </location>
</feature>
<evidence type="ECO:0000313" key="5">
    <source>
        <dbReference type="EMBL" id="KAF9875594.1"/>
    </source>
</evidence>
<dbReference type="PANTHER" id="PTHR36681:SF3">
    <property type="entry name" value="NUCLEAR GTPASE, GERMINAL CENTER-ASSOCIATED, TANDEM DUPLICATE 3"/>
    <property type="match status" value="1"/>
</dbReference>
<dbReference type="PANTHER" id="PTHR36681">
    <property type="entry name" value="NUCLEAR GTPASE, GERMINAL CENTER-ASSOCIATED, TANDEM DUPLICATE 3"/>
    <property type="match status" value="1"/>
</dbReference>
<feature type="compositionally biased region" description="Acidic residues" evidence="2">
    <location>
        <begin position="440"/>
        <end position="453"/>
    </location>
</feature>
<evidence type="ECO:0008006" key="7">
    <source>
        <dbReference type="Google" id="ProtNLM"/>
    </source>
</evidence>
<dbReference type="InterPro" id="IPR027417">
    <property type="entry name" value="P-loop_NTPase"/>
</dbReference>
<dbReference type="EMBL" id="JAATWM020000021">
    <property type="protein sequence ID" value="KAF9875594.1"/>
    <property type="molecule type" value="Genomic_DNA"/>
</dbReference>
<dbReference type="InterPro" id="IPR045063">
    <property type="entry name" value="Dynamin_N"/>
</dbReference>
<dbReference type="Pfam" id="PF00350">
    <property type="entry name" value="Dynamin_N"/>
    <property type="match status" value="1"/>
</dbReference>
<protein>
    <recommendedName>
        <fullName evidence="7">Nuclear GTPase SLIP-GC</fullName>
    </recommendedName>
</protein>
<reference evidence="5" key="2">
    <citation type="submission" date="2020-11" db="EMBL/GenBank/DDBJ databases">
        <title>Whole genome sequencing of Colletotrichum sp.</title>
        <authorList>
            <person name="Li H."/>
        </authorList>
    </citation>
    <scope>NUCLEOTIDE SEQUENCE</scope>
    <source>
        <strain evidence="5">CkLH20</strain>
    </source>
</reference>
<proteinExistence type="predicted"/>
<dbReference type="AlphaFoldDB" id="A0A9P6LGU4"/>
<evidence type="ECO:0000256" key="1">
    <source>
        <dbReference type="SAM" id="Coils"/>
    </source>
</evidence>
<evidence type="ECO:0000259" key="4">
    <source>
        <dbReference type="Pfam" id="PF24564"/>
    </source>
</evidence>
<evidence type="ECO:0000313" key="6">
    <source>
        <dbReference type="Proteomes" id="UP000781932"/>
    </source>
</evidence>
<dbReference type="GeneID" id="62162766"/>
<dbReference type="Proteomes" id="UP000781932">
    <property type="component" value="Unassembled WGS sequence"/>
</dbReference>
<comment type="caution">
    <text evidence="5">The sequence shown here is derived from an EMBL/GenBank/DDBJ whole genome shotgun (WGS) entry which is preliminary data.</text>
</comment>
<feature type="coiled-coil region" evidence="1">
    <location>
        <begin position="463"/>
        <end position="511"/>
    </location>
</feature>
<dbReference type="Gene3D" id="3.40.50.300">
    <property type="entry name" value="P-loop containing nucleotide triphosphate hydrolases"/>
    <property type="match status" value="1"/>
</dbReference>
<dbReference type="InterPro" id="IPR056024">
    <property type="entry name" value="DUF7605"/>
</dbReference>
<dbReference type="Pfam" id="PF24564">
    <property type="entry name" value="DUF7605"/>
    <property type="match status" value="1"/>
</dbReference>
<keyword evidence="6" id="KW-1185">Reference proteome</keyword>
<keyword evidence="1" id="KW-0175">Coiled coil</keyword>
<accession>A0A9P6LGU4</accession>
<dbReference type="OrthoDB" id="3598281at2759"/>
<sequence length="989" mass="111387">MDGDDSTQGLSAAAIAHDALEKVQMEATGRKLRQTNLKTTKLLGGLNETLLNMADLKRSAKYCESISQLQSRAQLPRFVIGVLGGTGTGKSSLINAVLDEERIVPTNCMRACTAVVTEILWNSSEDVEKKYRAEIEFLTQAEWTQELMQLHRDMIDSDGKISRDARDQNTDAGTAYAILRSVYPDVTDEQLEQTHPTALASQTTVRQVLGKTVLIEEQACEVFYDKIQAYVDSEENIDSQTTGNSQVPKMAHWPLVKVVRIFLKSKILSTGVVLVDLPGSQDTNIARAAVAAKYAKECTRLWIVAPITRAVNDKTAKNLMGEHFKKQLKYDGTYANITFIYTKADDIALDEASETLGIKDTISDMYRRWKKFKPEIEGMRKDARKLEIKKSSLHAEYQVAANDVDTWQGIYNHAASGERAFAPFQSPQKRRRPADHDSSDEGESSDDSADELAQDDHREPVTVEIASARLQELKDKKKNLKDGKKEVGRELSRLRASIKQLTTERSEMNTQMYKMCIQGRNKFSRQEIQKDFASGLKELDDELLATQAQNEERPHDAGNVSDADYEKIGRELPVFCISSRGYQQLRGRMKKDRRVPGFVSSEDTEVPGLQSHTLDFAAAIQDDYFKSHLNEVCRLLRGMDVFLAGDEVLLKMSNAEREDECKHLEKSLAKLRSALEESVVTCMEDCEKTAAKVLTRLPKAAKKASAEALAMAKSWGAARESGGLRFPTYRATCRRRGTFKGAAGPRDFNEDLLKPMKDIIAGYWDQTFNKRFPELLDHLASTFARLIGAFHDRMQGRRFLMENTDLVHDILTKHIAALKQALIDMAKQHKKLAREAQRGANRAFHPAIEGSLRDTYNQCAQVRGAGAFIALRETMETQIEEKRKMVFLDAARDTDEAVHRLLEDLEDMIRQSLKSVISTMEEDYIGLIGKVATEADNRDRKMLKPVVEDFYQKLLVALSEPEEDHLVDEVADDREVEDDEEGSLYHESG</sequence>
<feature type="domain" description="DUF7605" evidence="4">
    <location>
        <begin position="717"/>
        <end position="882"/>
    </location>
</feature>
<evidence type="ECO:0000259" key="3">
    <source>
        <dbReference type="Pfam" id="PF00350"/>
    </source>
</evidence>
<reference evidence="5" key="1">
    <citation type="submission" date="2020-03" db="EMBL/GenBank/DDBJ databases">
        <authorList>
            <person name="He L."/>
        </authorList>
    </citation>
    <scope>NUCLEOTIDE SEQUENCE</scope>
    <source>
        <strain evidence="5">CkLH20</strain>
    </source>
</reference>
<organism evidence="5 6">
    <name type="scientific">Colletotrichum karsti</name>
    <dbReference type="NCBI Taxonomy" id="1095194"/>
    <lineage>
        <taxon>Eukaryota</taxon>
        <taxon>Fungi</taxon>
        <taxon>Dikarya</taxon>
        <taxon>Ascomycota</taxon>
        <taxon>Pezizomycotina</taxon>
        <taxon>Sordariomycetes</taxon>
        <taxon>Hypocreomycetidae</taxon>
        <taxon>Glomerellales</taxon>
        <taxon>Glomerellaceae</taxon>
        <taxon>Colletotrichum</taxon>
        <taxon>Colletotrichum boninense species complex</taxon>
    </lineage>
</organism>
<name>A0A9P6LGU4_9PEZI</name>
<dbReference type="RefSeq" id="XP_038745055.1">
    <property type="nucleotide sequence ID" value="XM_038889692.1"/>
</dbReference>
<gene>
    <name evidence="5" type="ORF">CkaCkLH20_06975</name>
</gene>
<feature type="compositionally biased region" description="Acidic residues" evidence="2">
    <location>
        <begin position="964"/>
        <end position="982"/>
    </location>
</feature>
<feature type="region of interest" description="Disordered" evidence="2">
    <location>
        <begin position="964"/>
        <end position="989"/>
    </location>
</feature>
<dbReference type="SUPFAM" id="SSF52540">
    <property type="entry name" value="P-loop containing nucleoside triphosphate hydrolases"/>
    <property type="match status" value="1"/>
</dbReference>